<keyword evidence="4" id="KW-0597">Phosphoprotein</keyword>
<sequence length="772" mass="85403">MPENSVLIVDSDPASRETAAWLKGAGFKVATAATGEEALSLIDNQDFSVMLLDMRLPGKHGLGVLREVKVKRPWLQAIVTTDHPSVESATEALKQGAVDYLVKPFSPQDLEKLVKDTIKSASKQKTVHVQIKAKQTPARISYQATFVISRDSLKNLVNSLIKEREAIGVRARQGKFVYDKVKNFDDLALDYDVTVNPPTAFFIPACETILRYKLGPTPEITPVTDTTPRVLIGVHPDDINAINLLDEVFMTGNPDPNYAARRQNTLIIGVDVLTPLPSSFAPSMGSYTAESGYDLLLTDIGNSSYMVTVGSEAGAQVLAKYAQVREPTVAETARQKQVRDEALSKYRLFLDMSRDKIPNLLENNYDNPYWKMRSETCLNCGSCIMVCPTCFCFDVQDDVSLNLTDGERIRKPDGCMLVDFSRVAAGANFRGDKVSRFRHRMYHKGKYILDRYGKFGCVGCGRCSVTCLAEIASPLEAYNAIAASETAREKARRTITNTRPQPELYLPHLASIVKTTPLSSRETLFEFRLKDGHKLGHRPGQFVEVYVFGIGESPISLTSSPTRDHTFEVAVRNVGNVTGALHRMEAGAPVGIRGPFGNGFPLEQMEGKDLLFIAGGIGIFPLRSLIQYVLDKRENYGKINLLFGARSPAERVFAGEMAEWSKAPDVTFMETVDKGDESWTGNVGVITTLIPKVQFDPKKTVTVVVGPPIMYRFVINELKKRDLADDNIIVSLERKMKCGVGKCGNCQINGVYVCQEGPVFNLTRLRTLREAI</sequence>
<dbReference type="Gene3D" id="3.40.50.80">
    <property type="entry name" value="Nucleotide-binding domain of ferredoxin-NADP reductase (FNR) module"/>
    <property type="match status" value="1"/>
</dbReference>
<keyword evidence="3" id="KW-0411">Iron-sulfur</keyword>
<name>A0A0W0GK58_9CHLR</name>
<evidence type="ECO:0000313" key="8">
    <source>
        <dbReference type="EMBL" id="KTB48920.1"/>
    </source>
</evidence>
<dbReference type="SMART" id="SM00448">
    <property type="entry name" value="REC"/>
    <property type="match status" value="1"/>
</dbReference>
<evidence type="ECO:0000256" key="1">
    <source>
        <dbReference type="ARBA" id="ARBA00022723"/>
    </source>
</evidence>
<dbReference type="InterPro" id="IPR011006">
    <property type="entry name" value="CheY-like_superfamily"/>
</dbReference>
<reference evidence="8 9" key="1">
    <citation type="submission" date="2015-06" db="EMBL/GenBank/DDBJ databases">
        <title>Genome sequence of the organohalide-respiring Dehalogenimonas alkenigignens type strain (IP3-3T).</title>
        <authorList>
            <person name="Key T.A."/>
            <person name="Richmond D.P."/>
            <person name="Bowman K.S."/>
            <person name="Cho Y.-J."/>
            <person name="Chun J."/>
            <person name="da Costa M.S."/>
            <person name="Rainey F.A."/>
            <person name="Moe W.M."/>
        </authorList>
    </citation>
    <scope>NUCLEOTIDE SEQUENCE [LARGE SCALE GENOMIC DNA]</scope>
    <source>
        <strain evidence="8 9">IP3-3</strain>
    </source>
</reference>
<dbReference type="InterPro" id="IPR019480">
    <property type="entry name" value="Dihydroorotate_DH_Fe-S-bd"/>
</dbReference>
<dbReference type="Pfam" id="PF00970">
    <property type="entry name" value="FAD_binding_6"/>
    <property type="match status" value="1"/>
</dbReference>
<evidence type="ECO:0000256" key="4">
    <source>
        <dbReference type="PROSITE-ProRule" id="PRU00169"/>
    </source>
</evidence>
<organism evidence="8 9">
    <name type="scientific">Dehalogenimonas alkenigignens</name>
    <dbReference type="NCBI Taxonomy" id="1217799"/>
    <lineage>
        <taxon>Bacteria</taxon>
        <taxon>Bacillati</taxon>
        <taxon>Chloroflexota</taxon>
        <taxon>Dehalococcoidia</taxon>
        <taxon>Dehalococcoidales</taxon>
        <taxon>Dehalococcoidaceae</taxon>
        <taxon>Dehalogenimonas</taxon>
    </lineage>
</organism>
<dbReference type="EMBL" id="LFDV01000002">
    <property type="protein sequence ID" value="KTB48920.1"/>
    <property type="molecule type" value="Genomic_DNA"/>
</dbReference>
<dbReference type="PROSITE" id="PS51384">
    <property type="entry name" value="FAD_FR"/>
    <property type="match status" value="1"/>
</dbReference>
<dbReference type="InterPro" id="IPR001789">
    <property type="entry name" value="Sig_transdc_resp-reg_receiver"/>
</dbReference>
<dbReference type="SUPFAM" id="SSF52172">
    <property type="entry name" value="CheY-like"/>
    <property type="match status" value="1"/>
</dbReference>
<feature type="domain" description="Response regulatory" evidence="5">
    <location>
        <begin position="5"/>
        <end position="118"/>
    </location>
</feature>
<dbReference type="PROSITE" id="PS00197">
    <property type="entry name" value="2FE2S_FER_1"/>
    <property type="match status" value="1"/>
</dbReference>
<feature type="domain" description="4Fe-4S ferredoxin-type" evidence="6">
    <location>
        <begin position="445"/>
        <end position="477"/>
    </location>
</feature>
<dbReference type="STRING" id="1217799.DEALK_17670"/>
<dbReference type="GO" id="GO:0016491">
    <property type="term" value="F:oxidoreductase activity"/>
    <property type="evidence" value="ECO:0007669"/>
    <property type="project" value="InterPro"/>
</dbReference>
<accession>A0A0W0GK58</accession>
<dbReference type="Proteomes" id="UP000053947">
    <property type="component" value="Unassembled WGS sequence"/>
</dbReference>
<keyword evidence="1" id="KW-0479">Metal-binding</keyword>
<evidence type="ECO:0000259" key="5">
    <source>
        <dbReference type="PROSITE" id="PS50110"/>
    </source>
</evidence>
<dbReference type="SUPFAM" id="SSF63380">
    <property type="entry name" value="Riboflavin synthase domain-like"/>
    <property type="match status" value="1"/>
</dbReference>
<feature type="domain" description="4Fe-4S ferredoxin-type" evidence="6">
    <location>
        <begin position="368"/>
        <end position="398"/>
    </location>
</feature>
<dbReference type="InterPro" id="IPR017938">
    <property type="entry name" value="Riboflavin_synthase-like_b-brl"/>
</dbReference>
<comment type="caution">
    <text evidence="8">The sequence shown here is derived from an EMBL/GenBank/DDBJ whole genome shotgun (WGS) entry which is preliminary data.</text>
</comment>
<evidence type="ECO:0000259" key="7">
    <source>
        <dbReference type="PROSITE" id="PS51384"/>
    </source>
</evidence>
<dbReference type="Gene3D" id="3.40.50.2300">
    <property type="match status" value="1"/>
</dbReference>
<gene>
    <name evidence="8" type="ORF">DEALK_17670</name>
</gene>
<dbReference type="PROSITE" id="PS00198">
    <property type="entry name" value="4FE4S_FER_1"/>
    <property type="match status" value="1"/>
</dbReference>
<dbReference type="InterPro" id="IPR006058">
    <property type="entry name" value="2Fe2S_fd_BS"/>
</dbReference>
<protein>
    <submittedName>
        <fullName evidence="8">2-polyprenylphenol hydroxylase or related flavodoxin oxidoreductase</fullName>
    </submittedName>
</protein>
<dbReference type="Pfam" id="PF00175">
    <property type="entry name" value="NAD_binding_1"/>
    <property type="match status" value="1"/>
</dbReference>
<dbReference type="InterPro" id="IPR017900">
    <property type="entry name" value="4Fe4S_Fe_S_CS"/>
</dbReference>
<dbReference type="SUPFAM" id="SSF52343">
    <property type="entry name" value="Ferredoxin reductase-like, C-terminal NADP-linked domain"/>
    <property type="match status" value="1"/>
</dbReference>
<dbReference type="AlphaFoldDB" id="A0A0W0GK58"/>
<dbReference type="GO" id="GO:0051537">
    <property type="term" value="F:2 iron, 2 sulfur cluster binding"/>
    <property type="evidence" value="ECO:0007669"/>
    <property type="project" value="InterPro"/>
</dbReference>
<dbReference type="PROSITE" id="PS51379">
    <property type="entry name" value="4FE4S_FER_2"/>
    <property type="match status" value="2"/>
</dbReference>
<dbReference type="Pfam" id="PF10418">
    <property type="entry name" value="DHODB_Fe-S_bind"/>
    <property type="match status" value="1"/>
</dbReference>
<dbReference type="RefSeq" id="WP_083496431.1">
    <property type="nucleotide sequence ID" value="NZ_KQ758903.1"/>
</dbReference>
<dbReference type="Pfam" id="PF00072">
    <property type="entry name" value="Response_reg"/>
    <property type="match status" value="1"/>
</dbReference>
<feature type="domain" description="FAD-binding FR-type" evidence="7">
    <location>
        <begin position="505"/>
        <end position="602"/>
    </location>
</feature>
<dbReference type="InterPro" id="IPR017896">
    <property type="entry name" value="4Fe4S_Fe-S-bd"/>
</dbReference>
<dbReference type="CDD" id="cd06221">
    <property type="entry name" value="sulfite_reductase_like"/>
    <property type="match status" value="1"/>
</dbReference>
<evidence type="ECO:0000313" key="9">
    <source>
        <dbReference type="Proteomes" id="UP000053947"/>
    </source>
</evidence>
<dbReference type="GO" id="GO:0046872">
    <property type="term" value="F:metal ion binding"/>
    <property type="evidence" value="ECO:0007669"/>
    <property type="project" value="UniProtKB-KW"/>
</dbReference>
<dbReference type="PROSITE" id="PS50110">
    <property type="entry name" value="RESPONSE_REGULATORY"/>
    <property type="match status" value="1"/>
</dbReference>
<dbReference type="InterPro" id="IPR001433">
    <property type="entry name" value="OxRdtase_FAD/NAD-bd"/>
</dbReference>
<proteinExistence type="predicted"/>
<evidence type="ECO:0000256" key="3">
    <source>
        <dbReference type="ARBA" id="ARBA00023014"/>
    </source>
</evidence>
<keyword evidence="2" id="KW-0408">Iron</keyword>
<dbReference type="PANTHER" id="PTHR40447:SF1">
    <property type="entry name" value="ANAEROBIC SULFITE REDUCTASE SUBUNIT A"/>
    <property type="match status" value="1"/>
</dbReference>
<dbReference type="OrthoDB" id="9796486at2"/>
<dbReference type="SUPFAM" id="SSF46548">
    <property type="entry name" value="alpha-helical ferredoxin"/>
    <property type="match status" value="1"/>
</dbReference>
<dbReference type="PANTHER" id="PTHR40447">
    <property type="entry name" value="ANAEROBIC SULFITE REDUCTASE SUBUNIT A"/>
    <property type="match status" value="1"/>
</dbReference>
<dbReference type="InterPro" id="IPR039261">
    <property type="entry name" value="FNR_nucleotide-bd"/>
</dbReference>
<dbReference type="InterPro" id="IPR008333">
    <property type="entry name" value="Cbr1-like_FAD-bd_dom"/>
</dbReference>
<dbReference type="Gene3D" id="2.40.30.10">
    <property type="entry name" value="Translation factors"/>
    <property type="match status" value="1"/>
</dbReference>
<evidence type="ECO:0000256" key="2">
    <source>
        <dbReference type="ARBA" id="ARBA00023004"/>
    </source>
</evidence>
<dbReference type="GO" id="GO:0000160">
    <property type="term" value="P:phosphorelay signal transduction system"/>
    <property type="evidence" value="ECO:0007669"/>
    <property type="project" value="InterPro"/>
</dbReference>
<feature type="modified residue" description="4-aspartylphosphate" evidence="4">
    <location>
        <position position="53"/>
    </location>
</feature>
<dbReference type="Pfam" id="PF17179">
    <property type="entry name" value="Fer4_22"/>
    <property type="match status" value="1"/>
</dbReference>
<evidence type="ECO:0000259" key="6">
    <source>
        <dbReference type="PROSITE" id="PS51379"/>
    </source>
</evidence>
<dbReference type="PRINTS" id="PR00410">
    <property type="entry name" value="PHEHYDRXLASE"/>
</dbReference>
<dbReference type="InterPro" id="IPR017927">
    <property type="entry name" value="FAD-bd_FR_type"/>
</dbReference>
<keyword evidence="9" id="KW-1185">Reference proteome</keyword>